<accession>A0ABU9B5U3</accession>
<organism evidence="4 5">
    <name type="scientific">Pseudaquabacterium rugosum</name>
    <dbReference type="NCBI Taxonomy" id="2984194"/>
    <lineage>
        <taxon>Bacteria</taxon>
        <taxon>Pseudomonadati</taxon>
        <taxon>Pseudomonadota</taxon>
        <taxon>Betaproteobacteria</taxon>
        <taxon>Burkholderiales</taxon>
        <taxon>Sphaerotilaceae</taxon>
        <taxon>Pseudaquabacterium</taxon>
    </lineage>
</organism>
<dbReference type="Proteomes" id="UP001368500">
    <property type="component" value="Unassembled WGS sequence"/>
</dbReference>
<reference evidence="4 5" key="1">
    <citation type="submission" date="2024-04" db="EMBL/GenBank/DDBJ databases">
        <title>Novel species of the genus Ideonella isolated from streams.</title>
        <authorList>
            <person name="Lu H."/>
        </authorList>
    </citation>
    <scope>NUCLEOTIDE SEQUENCE [LARGE SCALE GENOMIC DNA]</scope>
    <source>
        <strain evidence="4 5">BYS139W</strain>
    </source>
</reference>
<keyword evidence="5" id="KW-1185">Reference proteome</keyword>
<comment type="caution">
    <text evidence="4">The sequence shown here is derived from an EMBL/GenBank/DDBJ whole genome shotgun (WGS) entry which is preliminary data.</text>
</comment>
<gene>
    <name evidence="4" type="ORF">AACH11_04595</name>
</gene>
<comment type="similarity">
    <text evidence="1">Belongs to the glycosyl hydrolase 57 family.</text>
</comment>
<name>A0ABU9B5U3_9BURK</name>
<evidence type="ECO:0000256" key="1">
    <source>
        <dbReference type="ARBA" id="ARBA00006821"/>
    </source>
</evidence>
<evidence type="ECO:0000313" key="5">
    <source>
        <dbReference type="Proteomes" id="UP001368500"/>
    </source>
</evidence>
<dbReference type="InterPro" id="IPR052046">
    <property type="entry name" value="GH57_Enzymes"/>
</dbReference>
<evidence type="ECO:0000259" key="3">
    <source>
        <dbReference type="Pfam" id="PF03065"/>
    </source>
</evidence>
<dbReference type="InterPro" id="IPR011330">
    <property type="entry name" value="Glyco_hydro/deAcase_b/a-brl"/>
</dbReference>
<dbReference type="RefSeq" id="WP_341373028.1">
    <property type="nucleotide sequence ID" value="NZ_JBBUTF010000004.1"/>
</dbReference>
<dbReference type="EMBL" id="JBBUTF010000004">
    <property type="protein sequence ID" value="MEK8025240.1"/>
    <property type="molecule type" value="Genomic_DNA"/>
</dbReference>
<dbReference type="InterPro" id="IPR004300">
    <property type="entry name" value="Glyco_hydro_57_N"/>
</dbReference>
<dbReference type="Gene3D" id="3.20.110.20">
    <property type="match status" value="1"/>
</dbReference>
<evidence type="ECO:0000256" key="2">
    <source>
        <dbReference type="ARBA" id="ARBA00023277"/>
    </source>
</evidence>
<dbReference type="Pfam" id="PF03065">
    <property type="entry name" value="Glyco_hydro_57"/>
    <property type="match status" value="1"/>
</dbReference>
<proteinExistence type="inferred from homology"/>
<keyword evidence="2" id="KW-0119">Carbohydrate metabolism</keyword>
<dbReference type="SUPFAM" id="SSF88713">
    <property type="entry name" value="Glycoside hydrolase/deacetylase"/>
    <property type="match status" value="1"/>
</dbReference>
<dbReference type="PANTHER" id="PTHR36306:SF1">
    <property type="entry name" value="ALPHA-AMYLASE-RELATED"/>
    <property type="match status" value="1"/>
</dbReference>
<sequence>MRDAFLFFHLNLAFSSVAPERRPEVIARCYHPLLDLAEHHDLPVGVELSGWTLARIAELDPAWIRRCAALLAAGRIELIGSGWTQLIGPLAPAEVNRHNQRLGREACVHHLGVAPQLALVNEMAWADSLVGVYADAGYQGLLMDRDNIRLAQDLHGQPMRALPTAALGPDGRQLPVLWTDSNLFQNLQRAVHGDRPADEYLAYVEHRAGHDGLPLPIYCNDAEVFDFRPGRFHTETAPADGEWQRLATLCRRLRDERGLQWRLPSQALRIDQATRPARPSPLGSIAHPVPVKKQAKYNLNRWSVTGRDDLWLNSQCHQLTRQLMRQAGAGDTPDWALLCELWASDLRTHITDGRWQQALQRLEQALTASSAAEPVTADPAGPGALESLGEVAADGLDWQPLPADGRLQLRSAGQEITTRLEADGQRLRITHAALDLTLDLRRGLTLHRVAWTAHDGRALLVNLPQGHFDGIALAADFYSGGLLMEVPGSRQRLTDLERVQPRWALHQGWLLLGARLPLADGALDKRVAVRLHDGALALHDGFDGVSRPLGTLRVGQLTLGPDAHRHPLSIEIAQGGPVAERLALDRPVRHGQAVSALVSSSGGFGGGAGQLRLHDSQGPLLDLRWDPARCAAQPMLTHEPAAPHPYTRLGWSLCELDDTSRPGGRLRDFTLLLQPAPGRQA</sequence>
<evidence type="ECO:0000313" key="4">
    <source>
        <dbReference type="EMBL" id="MEK8025240.1"/>
    </source>
</evidence>
<feature type="domain" description="Glycoside hydrolase family 57 N-terminal" evidence="3">
    <location>
        <begin position="26"/>
        <end position="207"/>
    </location>
</feature>
<dbReference type="PANTHER" id="PTHR36306">
    <property type="entry name" value="ALPHA-AMYLASE-RELATED-RELATED"/>
    <property type="match status" value="1"/>
</dbReference>
<protein>
    <recommendedName>
        <fullName evidence="3">Glycoside hydrolase family 57 N-terminal domain-containing protein</fullName>
    </recommendedName>
</protein>
<dbReference type="CDD" id="cd10794">
    <property type="entry name" value="GH57N_PfGalA_like"/>
    <property type="match status" value="1"/>
</dbReference>